<evidence type="ECO:0000256" key="7">
    <source>
        <dbReference type="ARBA" id="ARBA00022927"/>
    </source>
</evidence>
<dbReference type="OrthoDB" id="15637at2"/>
<gene>
    <name evidence="12" type="ORF">Dpo_15c00450</name>
</gene>
<dbReference type="PANTHER" id="PTHR33446">
    <property type="entry name" value="PROTEIN TONB-RELATED"/>
    <property type="match status" value="1"/>
</dbReference>
<evidence type="ECO:0000256" key="2">
    <source>
        <dbReference type="ARBA" id="ARBA00006555"/>
    </source>
</evidence>
<evidence type="ECO:0000256" key="10">
    <source>
        <dbReference type="SAM" id="MobiDB-lite"/>
    </source>
</evidence>
<proteinExistence type="inferred from homology"/>
<keyword evidence="5" id="KW-0997">Cell inner membrane</keyword>
<dbReference type="SUPFAM" id="SSF74653">
    <property type="entry name" value="TolA/TonB C-terminal domain"/>
    <property type="match status" value="1"/>
</dbReference>
<accession>S0FWE5</accession>
<organism evidence="12 13">
    <name type="scientific">Desulfotignum phosphitoxidans DSM 13687</name>
    <dbReference type="NCBI Taxonomy" id="1286635"/>
    <lineage>
        <taxon>Bacteria</taxon>
        <taxon>Pseudomonadati</taxon>
        <taxon>Thermodesulfobacteriota</taxon>
        <taxon>Desulfobacteria</taxon>
        <taxon>Desulfobacterales</taxon>
        <taxon>Desulfobacteraceae</taxon>
        <taxon>Desulfotignum</taxon>
    </lineage>
</organism>
<dbReference type="EMBL" id="APJX01000015">
    <property type="protein sequence ID" value="EMS77469.1"/>
    <property type="molecule type" value="Genomic_DNA"/>
</dbReference>
<comment type="caution">
    <text evidence="12">The sequence shown here is derived from an EMBL/GenBank/DDBJ whole genome shotgun (WGS) entry which is preliminary data.</text>
</comment>
<dbReference type="PROSITE" id="PS52015">
    <property type="entry name" value="TONB_CTD"/>
    <property type="match status" value="1"/>
</dbReference>
<feature type="region of interest" description="Disordered" evidence="10">
    <location>
        <begin position="47"/>
        <end position="169"/>
    </location>
</feature>
<evidence type="ECO:0000256" key="9">
    <source>
        <dbReference type="ARBA" id="ARBA00023136"/>
    </source>
</evidence>
<dbReference type="PANTHER" id="PTHR33446:SF2">
    <property type="entry name" value="PROTEIN TONB"/>
    <property type="match status" value="1"/>
</dbReference>
<feature type="domain" description="TonB C-terminal" evidence="11">
    <location>
        <begin position="197"/>
        <end position="288"/>
    </location>
</feature>
<evidence type="ECO:0000256" key="1">
    <source>
        <dbReference type="ARBA" id="ARBA00004383"/>
    </source>
</evidence>
<feature type="compositionally biased region" description="Pro residues" evidence="10">
    <location>
        <begin position="57"/>
        <end position="66"/>
    </location>
</feature>
<dbReference type="GO" id="GO:0098797">
    <property type="term" value="C:plasma membrane protein complex"/>
    <property type="evidence" value="ECO:0007669"/>
    <property type="project" value="TreeGrafter"/>
</dbReference>
<keyword evidence="13" id="KW-1185">Reference proteome</keyword>
<comment type="subcellular location">
    <subcellularLocation>
        <location evidence="1">Cell inner membrane</location>
        <topology evidence="1">Single-pass membrane protein</topology>
        <orientation evidence="1">Periplasmic side</orientation>
    </subcellularLocation>
</comment>
<evidence type="ECO:0000313" key="12">
    <source>
        <dbReference type="EMBL" id="EMS77469.1"/>
    </source>
</evidence>
<dbReference type="PATRIC" id="fig|1286635.3.peg.4579"/>
<sequence length="288" mass="31273">MRRILISALAAVVIHGAVLVFFPFFSGPDAPVSQKDTGIAIQITHVLPAPEKKSAPAPKPETPPAPDPEKKQVPEPEKVPLPVPDMEKKPPLPTPPKAPAPTEITPRKDLLPKKDDLTLAPPKPKAPAPEPDVTPPELDVTSPAPPDPEPDMSPVENTGHTAQKMPNPDLSDVMDATQSFQENPASVSRESTAPEVRKQAVPLYKKNPRPRYPGIARRRGHTGTVMLMVFVNKIGEAEKLRIFESSGYDTLDRAAEKAVAAWRFEPGTSNGVPTGMWVKIPITFELKK</sequence>
<evidence type="ECO:0000256" key="6">
    <source>
        <dbReference type="ARBA" id="ARBA00022692"/>
    </source>
</evidence>
<keyword evidence="8" id="KW-1133">Transmembrane helix</keyword>
<evidence type="ECO:0000256" key="5">
    <source>
        <dbReference type="ARBA" id="ARBA00022519"/>
    </source>
</evidence>
<feature type="compositionally biased region" description="Pro residues" evidence="10">
    <location>
        <begin position="121"/>
        <end position="134"/>
    </location>
</feature>
<dbReference type="InterPro" id="IPR051045">
    <property type="entry name" value="TonB-dependent_transducer"/>
</dbReference>
<keyword evidence="4" id="KW-1003">Cell membrane</keyword>
<comment type="similarity">
    <text evidence="2">Belongs to the TonB family.</text>
</comment>
<dbReference type="InterPro" id="IPR037682">
    <property type="entry name" value="TonB_C"/>
</dbReference>
<feature type="compositionally biased region" description="Basic and acidic residues" evidence="10">
    <location>
        <begin position="67"/>
        <end position="78"/>
    </location>
</feature>
<evidence type="ECO:0000259" key="11">
    <source>
        <dbReference type="PROSITE" id="PS52015"/>
    </source>
</evidence>
<dbReference type="GO" id="GO:0055085">
    <property type="term" value="P:transmembrane transport"/>
    <property type="evidence" value="ECO:0007669"/>
    <property type="project" value="InterPro"/>
</dbReference>
<reference evidence="12 13" key="1">
    <citation type="journal article" date="2013" name="Genome Announc.">
        <title>Draft Genome Sequence of Desulfotignum phosphitoxidans DSM 13687 Strain FiPS-3.</title>
        <authorList>
            <person name="Poehlein A."/>
            <person name="Daniel R."/>
            <person name="Simeonova D.D."/>
        </authorList>
    </citation>
    <scope>NUCLEOTIDE SEQUENCE [LARGE SCALE GENOMIC DNA]</scope>
    <source>
        <strain evidence="12 13">DSM 13687</strain>
    </source>
</reference>
<dbReference type="GO" id="GO:0031992">
    <property type="term" value="F:energy transducer activity"/>
    <property type="evidence" value="ECO:0007669"/>
    <property type="project" value="TreeGrafter"/>
</dbReference>
<dbReference type="NCBIfam" id="TIGR01352">
    <property type="entry name" value="tonB_Cterm"/>
    <property type="match status" value="1"/>
</dbReference>
<keyword evidence="6" id="KW-0812">Transmembrane</keyword>
<keyword evidence="7" id="KW-0653">Protein transport</keyword>
<evidence type="ECO:0000256" key="3">
    <source>
        <dbReference type="ARBA" id="ARBA00022448"/>
    </source>
</evidence>
<evidence type="ECO:0000256" key="4">
    <source>
        <dbReference type="ARBA" id="ARBA00022475"/>
    </source>
</evidence>
<protein>
    <submittedName>
        <fullName evidence="12">TonB family protein</fullName>
    </submittedName>
</protein>
<dbReference type="Gene3D" id="3.30.1150.10">
    <property type="match status" value="1"/>
</dbReference>
<dbReference type="AlphaFoldDB" id="S0FWE5"/>
<evidence type="ECO:0000256" key="8">
    <source>
        <dbReference type="ARBA" id="ARBA00022989"/>
    </source>
</evidence>
<dbReference type="RefSeq" id="WP_006968544.1">
    <property type="nucleotide sequence ID" value="NZ_APJX01000015.1"/>
</dbReference>
<dbReference type="Proteomes" id="UP000014216">
    <property type="component" value="Unassembled WGS sequence"/>
</dbReference>
<dbReference type="GO" id="GO:0015031">
    <property type="term" value="P:protein transport"/>
    <property type="evidence" value="ECO:0007669"/>
    <property type="project" value="UniProtKB-KW"/>
</dbReference>
<evidence type="ECO:0000313" key="13">
    <source>
        <dbReference type="Proteomes" id="UP000014216"/>
    </source>
</evidence>
<dbReference type="InterPro" id="IPR006260">
    <property type="entry name" value="TonB/TolA_C"/>
</dbReference>
<feature type="compositionally biased region" description="Basic and acidic residues" evidence="10">
    <location>
        <begin position="105"/>
        <end position="117"/>
    </location>
</feature>
<keyword evidence="9" id="KW-0472">Membrane</keyword>
<keyword evidence="3" id="KW-0813">Transport</keyword>
<name>S0FWE5_9BACT</name>
<dbReference type="Pfam" id="PF03544">
    <property type="entry name" value="TonB_C"/>
    <property type="match status" value="1"/>
</dbReference>